<reference evidence="1 2" key="1">
    <citation type="journal article" date="2011" name="PLoS Genet.">
        <title>Genome sequencing and comparative transcriptomics of the model entomopathogenic fungi Metarhizium anisopliae and M. acridum.</title>
        <authorList>
            <person name="Gao Q."/>
            <person name="Jin K."/>
            <person name="Ying S.H."/>
            <person name="Zhang Y."/>
            <person name="Xiao G."/>
            <person name="Shang Y."/>
            <person name="Duan Z."/>
            <person name="Hu X."/>
            <person name="Xie X.Q."/>
            <person name="Zhou G."/>
            <person name="Peng G."/>
            <person name="Luo Z."/>
            <person name="Huang W."/>
            <person name="Wang B."/>
            <person name="Fang W."/>
            <person name="Wang S."/>
            <person name="Zhong Y."/>
            <person name="Ma L.J."/>
            <person name="St Leger R.J."/>
            <person name="Zhao G.P."/>
            <person name="Pei Y."/>
            <person name="Feng M.G."/>
            <person name="Xia Y."/>
            <person name="Wang C."/>
        </authorList>
    </citation>
    <scope>NUCLEOTIDE SEQUENCE [LARGE SCALE GENOMIC DNA]</scope>
    <source>
        <strain evidence="1 2">CQMa 102</strain>
    </source>
</reference>
<dbReference type="SUPFAM" id="SSF56112">
    <property type="entry name" value="Protein kinase-like (PK-like)"/>
    <property type="match status" value="1"/>
</dbReference>
<dbReference type="AlphaFoldDB" id="E9EGJ5"/>
<organism evidence="2">
    <name type="scientific">Metarhizium acridum (strain CQMa 102)</name>
    <dbReference type="NCBI Taxonomy" id="655827"/>
    <lineage>
        <taxon>Eukaryota</taxon>
        <taxon>Fungi</taxon>
        <taxon>Dikarya</taxon>
        <taxon>Ascomycota</taxon>
        <taxon>Pezizomycotina</taxon>
        <taxon>Sordariomycetes</taxon>
        <taxon>Hypocreomycetidae</taxon>
        <taxon>Hypocreales</taxon>
        <taxon>Clavicipitaceae</taxon>
        <taxon>Metarhizium</taxon>
    </lineage>
</organism>
<gene>
    <name evidence="1" type="ORF">MAC_08993</name>
</gene>
<protein>
    <submittedName>
        <fullName evidence="1">Uncharacterized protein</fullName>
    </submittedName>
</protein>
<evidence type="ECO:0000313" key="1">
    <source>
        <dbReference type="EMBL" id="EFY84961.1"/>
    </source>
</evidence>
<keyword evidence="2" id="KW-1185">Reference proteome</keyword>
<accession>E9EGJ5</accession>
<dbReference type="InParanoid" id="E9EGJ5"/>
<evidence type="ECO:0000313" key="2">
    <source>
        <dbReference type="Proteomes" id="UP000002499"/>
    </source>
</evidence>
<name>E9EGJ5_METAQ</name>
<dbReference type="InterPro" id="IPR011009">
    <property type="entry name" value="Kinase-like_dom_sf"/>
</dbReference>
<proteinExistence type="predicted"/>
<dbReference type="Proteomes" id="UP000002499">
    <property type="component" value="Unassembled WGS sequence"/>
</dbReference>
<dbReference type="HOGENOM" id="CLU_1704643_0_0_1"/>
<dbReference type="EMBL" id="GL698596">
    <property type="protein sequence ID" value="EFY84961.1"/>
    <property type="molecule type" value="Genomic_DNA"/>
</dbReference>
<sequence length="154" mass="17625">MDTEELDQLVRDISTRMDVGIPEVRGPVDGLSHRVYELKYSSGEAWSLRIPKTEVAASISKRGLAVLDHLKKVQPTLWVPRPIYDSETYSLLSFLDGDTLGAWDSFKLTDKRRQQLLNSLATFLLDLWLSPVPQSGWCIWVGFRTAWLGRFLHH</sequence>
<dbReference type="OrthoDB" id="4960660at2759"/>